<feature type="region of interest" description="Disordered" evidence="1">
    <location>
        <begin position="1"/>
        <end position="89"/>
    </location>
</feature>
<name>A0A9P9WI23_9PEZI</name>
<feature type="compositionally biased region" description="Gly residues" evidence="1">
    <location>
        <begin position="189"/>
        <end position="198"/>
    </location>
</feature>
<protein>
    <submittedName>
        <fullName evidence="2">Uncharacterized protein</fullName>
    </submittedName>
</protein>
<feature type="compositionally biased region" description="Low complexity" evidence="1">
    <location>
        <begin position="172"/>
        <end position="181"/>
    </location>
</feature>
<gene>
    <name evidence="2" type="ORF">JX265_008467</name>
</gene>
<organism evidence="2 3">
    <name type="scientific">Neoarthrinium moseri</name>
    <dbReference type="NCBI Taxonomy" id="1658444"/>
    <lineage>
        <taxon>Eukaryota</taxon>
        <taxon>Fungi</taxon>
        <taxon>Dikarya</taxon>
        <taxon>Ascomycota</taxon>
        <taxon>Pezizomycotina</taxon>
        <taxon>Sordariomycetes</taxon>
        <taxon>Xylariomycetidae</taxon>
        <taxon>Amphisphaeriales</taxon>
        <taxon>Apiosporaceae</taxon>
        <taxon>Neoarthrinium</taxon>
    </lineage>
</organism>
<evidence type="ECO:0000256" key="1">
    <source>
        <dbReference type="SAM" id="MobiDB-lite"/>
    </source>
</evidence>
<reference evidence="2" key="1">
    <citation type="submission" date="2021-03" db="EMBL/GenBank/DDBJ databases">
        <title>Revisited historic fungal species revealed as producer of novel bioactive compounds through whole genome sequencing and comparative genomics.</title>
        <authorList>
            <person name="Vignolle G.A."/>
            <person name="Hochenegger N."/>
            <person name="Mach R.L."/>
            <person name="Mach-Aigner A.R."/>
            <person name="Javad Rahimi M."/>
            <person name="Salim K.A."/>
            <person name="Chan C.M."/>
            <person name="Lim L.B.L."/>
            <person name="Cai F."/>
            <person name="Druzhinina I.S."/>
            <person name="U'Ren J.M."/>
            <person name="Derntl C."/>
        </authorList>
    </citation>
    <scope>NUCLEOTIDE SEQUENCE</scope>
    <source>
        <strain evidence="2">TUCIM 5799</strain>
    </source>
</reference>
<comment type="caution">
    <text evidence="2">The sequence shown here is derived from an EMBL/GenBank/DDBJ whole genome shotgun (WGS) entry which is preliminary data.</text>
</comment>
<dbReference type="EMBL" id="JAFIMR010000023">
    <property type="protein sequence ID" value="KAI1864743.1"/>
    <property type="molecule type" value="Genomic_DNA"/>
</dbReference>
<dbReference type="AlphaFoldDB" id="A0A9P9WI23"/>
<keyword evidence="3" id="KW-1185">Reference proteome</keyword>
<feature type="compositionally biased region" description="Polar residues" evidence="1">
    <location>
        <begin position="134"/>
        <end position="160"/>
    </location>
</feature>
<dbReference type="Proteomes" id="UP000829685">
    <property type="component" value="Unassembled WGS sequence"/>
</dbReference>
<accession>A0A9P9WI23</accession>
<feature type="region of interest" description="Disordered" evidence="1">
    <location>
        <begin position="102"/>
        <end position="203"/>
    </location>
</feature>
<feature type="compositionally biased region" description="Basic and acidic residues" evidence="1">
    <location>
        <begin position="69"/>
        <end position="84"/>
    </location>
</feature>
<proteinExistence type="predicted"/>
<sequence>MPYTELPEPPQVSPVSPDQYGEKPLPDPSTVSPLSTTGNPHRSWQASSAYRSEGRRDGVGSSHMSEYYYNERAHEDDESSRCGEEEPDLAAQLRLSARLTLGEVPLTPDDSVSQTASPYRASRASRASHRSRSQPGAKNQSQQGWEGQRTESLPRQSQRGTLERRDFGGGSSASSSSVRAGRSSDGRGRGGGGGGGGVEVVRTKDGRLALARKPRRFFGYKLRIG</sequence>
<evidence type="ECO:0000313" key="3">
    <source>
        <dbReference type="Proteomes" id="UP000829685"/>
    </source>
</evidence>
<evidence type="ECO:0000313" key="2">
    <source>
        <dbReference type="EMBL" id="KAI1864743.1"/>
    </source>
</evidence>
<feature type="compositionally biased region" description="Polar residues" evidence="1">
    <location>
        <begin position="29"/>
        <end position="50"/>
    </location>
</feature>